<dbReference type="Proteomes" id="UP000295499">
    <property type="component" value="Unassembled WGS sequence"/>
</dbReference>
<evidence type="ECO:0000256" key="1">
    <source>
        <dbReference type="SAM" id="SignalP"/>
    </source>
</evidence>
<name>A0A4R6IQM4_9SPHI</name>
<evidence type="ECO:0000313" key="4">
    <source>
        <dbReference type="Proteomes" id="UP000295499"/>
    </source>
</evidence>
<dbReference type="InterPro" id="IPR029058">
    <property type="entry name" value="AB_hydrolase_fold"/>
</dbReference>
<proteinExistence type="predicted"/>
<dbReference type="Gene3D" id="3.40.50.1820">
    <property type="entry name" value="alpha/beta hydrolase"/>
    <property type="match status" value="1"/>
</dbReference>
<feature type="chain" id="PRO_5020467034" evidence="1">
    <location>
        <begin position="29"/>
        <end position="276"/>
    </location>
</feature>
<feature type="signal peptide" evidence="1">
    <location>
        <begin position="1"/>
        <end position="28"/>
    </location>
</feature>
<feature type="domain" description="AB hydrolase-1" evidence="2">
    <location>
        <begin position="42"/>
        <end position="267"/>
    </location>
</feature>
<organism evidence="3 4">
    <name type="scientific">Pedobacter duraquae</name>
    <dbReference type="NCBI Taxonomy" id="425511"/>
    <lineage>
        <taxon>Bacteria</taxon>
        <taxon>Pseudomonadati</taxon>
        <taxon>Bacteroidota</taxon>
        <taxon>Sphingobacteriia</taxon>
        <taxon>Sphingobacteriales</taxon>
        <taxon>Sphingobacteriaceae</taxon>
        <taxon>Pedobacter</taxon>
    </lineage>
</organism>
<dbReference type="PANTHER" id="PTHR37017:SF11">
    <property type="entry name" value="ESTERASE_LIPASE_THIOESTERASE DOMAIN-CONTAINING PROTEIN"/>
    <property type="match status" value="1"/>
</dbReference>
<dbReference type="SUPFAM" id="SSF53474">
    <property type="entry name" value="alpha/beta-Hydrolases"/>
    <property type="match status" value="1"/>
</dbReference>
<accession>A0A4R6IQM4</accession>
<dbReference type="OrthoDB" id="9112061at2"/>
<evidence type="ECO:0000313" key="3">
    <source>
        <dbReference type="EMBL" id="TDO24265.1"/>
    </source>
</evidence>
<dbReference type="AlphaFoldDB" id="A0A4R6IQM4"/>
<dbReference type="InterPro" id="IPR052897">
    <property type="entry name" value="Sec-Metab_Biosynth_Hydrolase"/>
</dbReference>
<keyword evidence="1" id="KW-0732">Signal</keyword>
<dbReference type="RefSeq" id="WP_133552108.1">
    <property type="nucleotide sequence ID" value="NZ_SNWM01000001.1"/>
</dbReference>
<dbReference type="InterPro" id="IPR000073">
    <property type="entry name" value="AB_hydrolase_1"/>
</dbReference>
<protein>
    <submittedName>
        <fullName evidence="3">Pimeloyl-ACP methyl ester carboxylesterase</fullName>
    </submittedName>
</protein>
<sequence length="276" mass="30188">MKKINTLKSINAFMVLAVLLVSTIAVQAKTVAQKKTPVNTYVLVHGAWAAPYAWKMVKDQLEKKGQRVITVQLPGHGTDQTPAADITMDSYITKVVHTVNNTKGKVILVGHSMAGMIISGVAEQIPDKIEKLVYIAAYVPTSGQSAYAISMLDKQSLLGASLVASADNTLFDVKLDQVTHIFCQDAPDRIRKMILERYRSEPAHPFSNPVMLTAERFGKVPKAYLSTLLDNGIGVDLQNQMIRAHGITEVYKLKSGHCPFLSMPDAVTTILIKTAK</sequence>
<reference evidence="3 4" key="1">
    <citation type="submission" date="2019-03" db="EMBL/GenBank/DDBJ databases">
        <title>Genomic Encyclopedia of Archaeal and Bacterial Type Strains, Phase II (KMG-II): from individual species to whole genera.</title>
        <authorList>
            <person name="Goeker M."/>
        </authorList>
    </citation>
    <scope>NUCLEOTIDE SEQUENCE [LARGE SCALE GENOMIC DNA]</scope>
    <source>
        <strain evidence="3 4">DSM 19034</strain>
    </source>
</reference>
<gene>
    <name evidence="3" type="ORF">CLV32_0554</name>
</gene>
<comment type="caution">
    <text evidence="3">The sequence shown here is derived from an EMBL/GenBank/DDBJ whole genome shotgun (WGS) entry which is preliminary data.</text>
</comment>
<dbReference type="EMBL" id="SNWM01000001">
    <property type="protein sequence ID" value="TDO24265.1"/>
    <property type="molecule type" value="Genomic_DNA"/>
</dbReference>
<dbReference type="Pfam" id="PF12697">
    <property type="entry name" value="Abhydrolase_6"/>
    <property type="match status" value="1"/>
</dbReference>
<dbReference type="PANTHER" id="PTHR37017">
    <property type="entry name" value="AB HYDROLASE-1 DOMAIN-CONTAINING PROTEIN-RELATED"/>
    <property type="match status" value="1"/>
</dbReference>
<evidence type="ECO:0000259" key="2">
    <source>
        <dbReference type="Pfam" id="PF12697"/>
    </source>
</evidence>
<keyword evidence="4" id="KW-1185">Reference proteome</keyword>